<organism evidence="3 4">
    <name type="scientific">Ceratopteris richardii</name>
    <name type="common">Triangle waterfern</name>
    <dbReference type="NCBI Taxonomy" id="49495"/>
    <lineage>
        <taxon>Eukaryota</taxon>
        <taxon>Viridiplantae</taxon>
        <taxon>Streptophyta</taxon>
        <taxon>Embryophyta</taxon>
        <taxon>Tracheophyta</taxon>
        <taxon>Polypodiopsida</taxon>
        <taxon>Polypodiidae</taxon>
        <taxon>Polypodiales</taxon>
        <taxon>Pteridineae</taxon>
        <taxon>Pteridaceae</taxon>
        <taxon>Parkerioideae</taxon>
        <taxon>Ceratopteris</taxon>
    </lineage>
</organism>
<dbReference type="PANTHER" id="PTHR33143">
    <property type="entry name" value="F16F4.1 PROTEIN-RELATED"/>
    <property type="match status" value="1"/>
</dbReference>
<sequence length="135" mass="14922">MMEKEQNDKGDGSDSERHGPRILKLVEPTVIRTDVAHFRSVVQSLTGKHCHSYSGESIEPGPFIPISSAPSSAQFFSESSKDQSNGSTQSLHMTMHRRPSDVEADSVVDMYITCWEDHELTVLPPLSPSQSENPP</sequence>
<evidence type="ECO:0000313" key="3">
    <source>
        <dbReference type="EMBL" id="KAH7352492.1"/>
    </source>
</evidence>
<evidence type="ECO:0000313" key="4">
    <source>
        <dbReference type="Proteomes" id="UP000825935"/>
    </source>
</evidence>
<feature type="compositionally biased region" description="Polar residues" evidence="1">
    <location>
        <begin position="82"/>
        <end position="92"/>
    </location>
</feature>
<feature type="compositionally biased region" description="Basic and acidic residues" evidence="1">
    <location>
        <begin position="1"/>
        <end position="19"/>
    </location>
</feature>
<proteinExistence type="predicted"/>
<evidence type="ECO:0000256" key="1">
    <source>
        <dbReference type="SAM" id="MobiDB-lite"/>
    </source>
</evidence>
<gene>
    <name evidence="3" type="ORF">KP509_19G048400</name>
</gene>
<dbReference type="EMBL" id="CM035424">
    <property type="protein sequence ID" value="KAH7352492.1"/>
    <property type="molecule type" value="Genomic_DNA"/>
</dbReference>
<keyword evidence="4" id="KW-1185">Reference proteome</keyword>
<feature type="region of interest" description="Disordered" evidence="1">
    <location>
        <begin position="1"/>
        <end position="22"/>
    </location>
</feature>
<evidence type="ECO:0000259" key="2">
    <source>
        <dbReference type="Pfam" id="PF05678"/>
    </source>
</evidence>
<protein>
    <recommendedName>
        <fullName evidence="2">VQ domain-containing protein</fullName>
    </recommendedName>
</protein>
<accession>A0A8T2SM52</accession>
<comment type="caution">
    <text evidence="3">The sequence shown here is derived from an EMBL/GenBank/DDBJ whole genome shotgun (WGS) entry which is preliminary data.</text>
</comment>
<dbReference type="GO" id="GO:0005634">
    <property type="term" value="C:nucleus"/>
    <property type="evidence" value="ECO:0007669"/>
    <property type="project" value="TreeGrafter"/>
</dbReference>
<dbReference type="PANTHER" id="PTHR33143:SF3">
    <property type="entry name" value="VQ MOTIF-CONTAINING PROTEIN 17-RELATED"/>
    <property type="match status" value="1"/>
</dbReference>
<feature type="region of interest" description="Disordered" evidence="1">
    <location>
        <begin position="71"/>
        <end position="100"/>
    </location>
</feature>
<dbReference type="Pfam" id="PF05678">
    <property type="entry name" value="VQ"/>
    <property type="match status" value="1"/>
</dbReference>
<dbReference type="Proteomes" id="UP000825935">
    <property type="component" value="Chromosome 19"/>
</dbReference>
<name>A0A8T2SM52_CERRI</name>
<dbReference type="InterPro" id="IPR039607">
    <property type="entry name" value="VQ_8/17/18/20/21/25"/>
</dbReference>
<feature type="domain" description="VQ" evidence="2">
    <location>
        <begin position="27"/>
        <end position="49"/>
    </location>
</feature>
<reference evidence="3" key="1">
    <citation type="submission" date="2021-08" db="EMBL/GenBank/DDBJ databases">
        <title>WGS assembly of Ceratopteris richardii.</title>
        <authorList>
            <person name="Marchant D.B."/>
            <person name="Chen G."/>
            <person name="Jenkins J."/>
            <person name="Shu S."/>
            <person name="Leebens-Mack J."/>
            <person name="Grimwood J."/>
            <person name="Schmutz J."/>
            <person name="Soltis P."/>
            <person name="Soltis D."/>
            <person name="Chen Z.-H."/>
        </authorList>
    </citation>
    <scope>NUCLEOTIDE SEQUENCE</scope>
    <source>
        <strain evidence="3">Whitten #5841</strain>
        <tissue evidence="3">Leaf</tissue>
    </source>
</reference>
<dbReference type="AlphaFoldDB" id="A0A8T2SM52"/>
<dbReference type="InterPro" id="IPR008889">
    <property type="entry name" value="VQ"/>
</dbReference>
<dbReference type="OrthoDB" id="691083at2759"/>